<evidence type="ECO:0000313" key="1">
    <source>
        <dbReference type="EMBL" id="KIM31033.1"/>
    </source>
</evidence>
<dbReference type="Proteomes" id="UP000054097">
    <property type="component" value="Unassembled WGS sequence"/>
</dbReference>
<feature type="non-terminal residue" evidence="1">
    <location>
        <position position="1"/>
    </location>
</feature>
<dbReference type="OrthoDB" id="5986190at2759"/>
<dbReference type="Gene3D" id="1.25.40.10">
    <property type="entry name" value="Tetratricopeptide repeat domain"/>
    <property type="match status" value="2"/>
</dbReference>
<evidence type="ECO:0000313" key="2">
    <source>
        <dbReference type="Proteomes" id="UP000054097"/>
    </source>
</evidence>
<name>A0A0C2WY70_SERVB</name>
<dbReference type="AlphaFoldDB" id="A0A0C2WY70"/>
<dbReference type="SUPFAM" id="SSF48452">
    <property type="entry name" value="TPR-like"/>
    <property type="match status" value="1"/>
</dbReference>
<dbReference type="InterPro" id="IPR011990">
    <property type="entry name" value="TPR-like_helical_dom_sf"/>
</dbReference>
<reference evidence="2" key="2">
    <citation type="submission" date="2015-01" db="EMBL/GenBank/DDBJ databases">
        <title>Evolutionary Origins and Diversification of the Mycorrhizal Mutualists.</title>
        <authorList>
            <consortium name="DOE Joint Genome Institute"/>
            <consortium name="Mycorrhizal Genomics Consortium"/>
            <person name="Kohler A."/>
            <person name="Kuo A."/>
            <person name="Nagy L.G."/>
            <person name="Floudas D."/>
            <person name="Copeland A."/>
            <person name="Barry K.W."/>
            <person name="Cichocki N."/>
            <person name="Veneault-Fourrey C."/>
            <person name="LaButti K."/>
            <person name="Lindquist E.A."/>
            <person name="Lipzen A."/>
            <person name="Lundell T."/>
            <person name="Morin E."/>
            <person name="Murat C."/>
            <person name="Riley R."/>
            <person name="Ohm R."/>
            <person name="Sun H."/>
            <person name="Tunlid A."/>
            <person name="Henrissat B."/>
            <person name="Grigoriev I.V."/>
            <person name="Hibbett D.S."/>
            <person name="Martin F."/>
        </authorList>
    </citation>
    <scope>NUCLEOTIDE SEQUENCE [LARGE SCALE GENOMIC DNA]</scope>
    <source>
        <strain evidence="2">MAFF 305830</strain>
    </source>
</reference>
<protein>
    <submittedName>
        <fullName evidence="1">Uncharacterized protein</fullName>
    </submittedName>
</protein>
<proteinExistence type="predicted"/>
<sequence>LDGLAIINGQLGRVDDALLLKEEVLRLMKDRFGERHFHTVDASNSLAASYCVLGRLGERHPDTITALTSLGLILISMKKWDQVVKVQNDVLRLATEVLNVRHVTAIKA</sequence>
<feature type="non-terminal residue" evidence="1">
    <location>
        <position position="108"/>
    </location>
</feature>
<keyword evidence="2" id="KW-1185">Reference proteome</keyword>
<reference evidence="1 2" key="1">
    <citation type="submission" date="2014-04" db="EMBL/GenBank/DDBJ databases">
        <authorList>
            <consortium name="DOE Joint Genome Institute"/>
            <person name="Kuo A."/>
            <person name="Zuccaro A."/>
            <person name="Kohler A."/>
            <person name="Nagy L.G."/>
            <person name="Floudas D."/>
            <person name="Copeland A."/>
            <person name="Barry K.W."/>
            <person name="Cichocki N."/>
            <person name="Veneault-Fourrey C."/>
            <person name="LaButti K."/>
            <person name="Lindquist E.A."/>
            <person name="Lipzen A."/>
            <person name="Lundell T."/>
            <person name="Morin E."/>
            <person name="Murat C."/>
            <person name="Sun H."/>
            <person name="Tunlid A."/>
            <person name="Henrissat B."/>
            <person name="Grigoriev I.V."/>
            <person name="Hibbett D.S."/>
            <person name="Martin F."/>
            <person name="Nordberg H.P."/>
            <person name="Cantor M.N."/>
            <person name="Hua S.X."/>
        </authorList>
    </citation>
    <scope>NUCLEOTIDE SEQUENCE [LARGE SCALE GENOMIC DNA]</scope>
    <source>
        <strain evidence="1 2">MAFF 305830</strain>
    </source>
</reference>
<dbReference type="HOGENOM" id="CLU_000288_125_15_1"/>
<gene>
    <name evidence="1" type="ORF">M408DRAFT_46956</name>
</gene>
<dbReference type="EMBL" id="KN824283">
    <property type="protein sequence ID" value="KIM31033.1"/>
    <property type="molecule type" value="Genomic_DNA"/>
</dbReference>
<organism evidence="1 2">
    <name type="scientific">Serendipita vermifera MAFF 305830</name>
    <dbReference type="NCBI Taxonomy" id="933852"/>
    <lineage>
        <taxon>Eukaryota</taxon>
        <taxon>Fungi</taxon>
        <taxon>Dikarya</taxon>
        <taxon>Basidiomycota</taxon>
        <taxon>Agaricomycotina</taxon>
        <taxon>Agaricomycetes</taxon>
        <taxon>Sebacinales</taxon>
        <taxon>Serendipitaceae</taxon>
        <taxon>Serendipita</taxon>
    </lineage>
</organism>
<accession>A0A0C2WY70</accession>